<dbReference type="RefSeq" id="YP_003934691.1">
    <property type="nucleotide sequence ID" value="NC_014595.1"/>
</dbReference>
<keyword evidence="2" id="KW-1185">Reference proteome</keyword>
<gene>
    <name evidence="1" type="ORF">SP18gp066</name>
</gene>
<evidence type="ECO:0000313" key="2">
    <source>
        <dbReference type="Proteomes" id="UP000007042"/>
    </source>
</evidence>
<dbReference type="KEGG" id="vg:9830427"/>
<organismHost>
    <name type="scientific">Shigella sonnei</name>
    <dbReference type="NCBI Taxonomy" id="624"/>
</organismHost>
<dbReference type="Proteomes" id="UP000007042">
    <property type="component" value="Segment"/>
</dbReference>
<reference evidence="1 2" key="1">
    <citation type="journal article" date="2010" name="J. Microbiol.">
        <title>Phenotypic characterization and genomic analysis of the Shigella sonnei bacteriophage SP18.</title>
        <authorList>
            <person name="Kim K.H."/>
            <person name="Chang H.W."/>
            <person name="Nam Y.D."/>
            <person name="Roh S.W."/>
            <person name="Bae J.W."/>
        </authorList>
    </citation>
    <scope>NUCLEOTIDE SEQUENCE [LARGE SCALE GENOMIC DNA]</scope>
</reference>
<name>E3SFF5_BPSP8</name>
<dbReference type="EMBL" id="GQ981382">
    <property type="protein sequence ID" value="ADO19408.1"/>
    <property type="molecule type" value="Genomic_DNA"/>
</dbReference>
<sequence length="84" mass="9532">MNNLPEGVSAIIVFKGPFIHGVQRTTIMNKSETIIKAANMLGGSNRDFRIFPISSEPTYNRMPHLKTAWNEGMTLNEFEDYLND</sequence>
<accession>E3SFF5</accession>
<proteinExistence type="predicted"/>
<protein>
    <submittedName>
        <fullName evidence="1">Uncharacterized protein</fullName>
    </submittedName>
</protein>
<evidence type="ECO:0000313" key="1">
    <source>
        <dbReference type="EMBL" id="ADO19408.1"/>
    </source>
</evidence>
<organism evidence="1 2">
    <name type="scientific">Shigella phage SP18</name>
    <dbReference type="NCBI Taxonomy" id="645664"/>
    <lineage>
        <taxon>Viruses</taxon>
        <taxon>Duplodnaviria</taxon>
        <taxon>Heunggongvirae</taxon>
        <taxon>Uroviricota</taxon>
        <taxon>Caudoviricetes</taxon>
        <taxon>Pantevenvirales</taxon>
        <taxon>Straboviridae</taxon>
        <taxon>Tevenvirinae</taxon>
        <taxon>Gaprivervirus</taxon>
        <taxon>Gaprivervirus sp18</taxon>
    </lineage>
</organism>